<keyword evidence="3 5" id="KW-1133">Transmembrane helix</keyword>
<keyword evidence="4 5" id="KW-0472">Membrane</keyword>
<sequence>MSLFTAVSTTLSTLSPSGASTGASSGAPDEDYHWLLNTLATAAPGTIGVVIIMFNLIGNFGNFNVICATWRSKNLQSKHGWLLVILCSEHSLCLLFEFINVYFALSGVQITRRSCLLYLSPYIFINFLQSTTFIALAIDVLLSFTVASQYRNWQTTGYCSVMALSPCVLPIAFLTRLWSQVSDEIIFLCNPPLSMDAKAVNIWGGLITSINITILLIYGYVYFYSHQTKKRTSDSKMAEKIMRSLTILVMVFCFSWVTCMGMVFLVDYFTENPIIIMLVRSYAVSLHTSYNRALPKTRKIVCEIERLKEKEIVRWSAIVIFAAISYSQTFYVYYIRSEMYRKEFKKQMCCEKADAATGGSVIRIVSRSTNI</sequence>
<reference evidence="6" key="1">
    <citation type="submission" date="2007-07" db="EMBL/GenBank/DDBJ databases">
        <title>PCAP assembly of the Caenorhabditis remanei genome.</title>
        <authorList>
            <consortium name="The Caenorhabditis remanei Sequencing Consortium"/>
            <person name="Wilson R.K."/>
        </authorList>
    </citation>
    <scope>NUCLEOTIDE SEQUENCE [LARGE SCALE GENOMIC DNA]</scope>
    <source>
        <strain evidence="6">PB4641</strain>
    </source>
</reference>
<dbReference type="PANTHER" id="PTHR23360:SF68">
    <property type="entry name" value="G-PROTEIN COUPLED RECEPTORS FAMILY 1 PROFILE DOMAIN-CONTAINING PROTEIN"/>
    <property type="match status" value="1"/>
</dbReference>
<accession>E3MYM3</accession>
<name>E3MYM3_CAERE</name>
<dbReference type="STRING" id="31234.E3MYM3"/>
<dbReference type="GO" id="GO:0016020">
    <property type="term" value="C:membrane"/>
    <property type="evidence" value="ECO:0007669"/>
    <property type="project" value="UniProtKB-SubCell"/>
</dbReference>
<feature type="transmembrane region" description="Helical" evidence="5">
    <location>
        <begin position="123"/>
        <end position="146"/>
    </location>
</feature>
<dbReference type="GO" id="GO:0004930">
    <property type="term" value="F:G protein-coupled receptor activity"/>
    <property type="evidence" value="ECO:0007669"/>
    <property type="project" value="InterPro"/>
</dbReference>
<dbReference type="InParanoid" id="E3MYM3"/>
<dbReference type="SUPFAM" id="SSF81321">
    <property type="entry name" value="Family A G protein-coupled receptor-like"/>
    <property type="match status" value="1"/>
</dbReference>
<dbReference type="Gene3D" id="1.20.1070.10">
    <property type="entry name" value="Rhodopsin 7-helix transmembrane proteins"/>
    <property type="match status" value="1"/>
</dbReference>
<dbReference type="SMART" id="SM01381">
    <property type="entry name" value="7TM_GPCR_Srsx"/>
    <property type="match status" value="1"/>
</dbReference>
<dbReference type="Pfam" id="PF10320">
    <property type="entry name" value="7TM_GPCR_Srsx"/>
    <property type="match status" value="1"/>
</dbReference>
<dbReference type="InterPro" id="IPR000276">
    <property type="entry name" value="GPCR_Rhodpsn"/>
</dbReference>
<keyword evidence="2 5" id="KW-0812">Transmembrane</keyword>
<gene>
    <name evidence="6" type="ORF">CRE_03348</name>
</gene>
<proteinExistence type="predicted"/>
<feature type="transmembrane region" description="Helical" evidence="5">
    <location>
        <begin position="312"/>
        <end position="334"/>
    </location>
</feature>
<evidence type="ECO:0008006" key="8">
    <source>
        <dbReference type="Google" id="ProtNLM"/>
    </source>
</evidence>
<organism evidence="7">
    <name type="scientific">Caenorhabditis remanei</name>
    <name type="common">Caenorhabditis vulgaris</name>
    <dbReference type="NCBI Taxonomy" id="31234"/>
    <lineage>
        <taxon>Eukaryota</taxon>
        <taxon>Metazoa</taxon>
        <taxon>Ecdysozoa</taxon>
        <taxon>Nematoda</taxon>
        <taxon>Chromadorea</taxon>
        <taxon>Rhabditida</taxon>
        <taxon>Rhabditina</taxon>
        <taxon>Rhabditomorpha</taxon>
        <taxon>Rhabditoidea</taxon>
        <taxon>Rhabditidae</taxon>
        <taxon>Peloderinae</taxon>
        <taxon>Caenorhabditis</taxon>
    </lineage>
</organism>
<feature type="transmembrane region" description="Helical" evidence="5">
    <location>
        <begin position="81"/>
        <end position="103"/>
    </location>
</feature>
<feature type="transmembrane region" description="Helical" evidence="5">
    <location>
        <begin position="202"/>
        <end position="224"/>
    </location>
</feature>
<dbReference type="InterPro" id="IPR047130">
    <property type="entry name" value="7TM_GPCR_Srsx_nematod"/>
</dbReference>
<dbReference type="CDD" id="cd00637">
    <property type="entry name" value="7tm_classA_rhodopsin-like"/>
    <property type="match status" value="1"/>
</dbReference>
<evidence type="ECO:0000313" key="6">
    <source>
        <dbReference type="EMBL" id="EFP12146.1"/>
    </source>
</evidence>
<dbReference type="OrthoDB" id="5836449at2759"/>
<evidence type="ECO:0000256" key="3">
    <source>
        <dbReference type="ARBA" id="ARBA00022989"/>
    </source>
</evidence>
<keyword evidence="7" id="KW-1185">Reference proteome</keyword>
<dbReference type="PANTHER" id="PTHR23360">
    <property type="entry name" value="G-PROTEIN COUPLED RECEPTORS FAMILY 1 PROFILE DOMAIN-CONTAINING PROTEIN-RELATED"/>
    <property type="match status" value="1"/>
</dbReference>
<comment type="subcellular location">
    <subcellularLocation>
        <location evidence="1">Membrane</location>
    </subcellularLocation>
</comment>
<evidence type="ECO:0000256" key="4">
    <source>
        <dbReference type="ARBA" id="ARBA00023136"/>
    </source>
</evidence>
<dbReference type="EMBL" id="DS268497">
    <property type="protein sequence ID" value="EFP12146.1"/>
    <property type="molecule type" value="Genomic_DNA"/>
</dbReference>
<evidence type="ECO:0000256" key="2">
    <source>
        <dbReference type="ARBA" id="ARBA00022692"/>
    </source>
</evidence>
<feature type="transmembrane region" description="Helical" evidence="5">
    <location>
        <begin position="158"/>
        <end position="178"/>
    </location>
</feature>
<dbReference type="Proteomes" id="UP000008281">
    <property type="component" value="Unassembled WGS sequence"/>
</dbReference>
<dbReference type="InterPro" id="IPR019424">
    <property type="entry name" value="7TM_GPCR_Srsx"/>
</dbReference>
<evidence type="ECO:0000256" key="5">
    <source>
        <dbReference type="SAM" id="Phobius"/>
    </source>
</evidence>
<dbReference type="HOGENOM" id="CLU_074191_0_0_1"/>
<feature type="transmembrane region" description="Helical" evidence="5">
    <location>
        <begin position="245"/>
        <end position="266"/>
    </location>
</feature>
<feature type="transmembrane region" description="Helical" evidence="5">
    <location>
        <begin position="42"/>
        <end position="60"/>
    </location>
</feature>
<protein>
    <recommendedName>
        <fullName evidence="8">G-protein coupled receptors family 1 profile domain-containing protein</fullName>
    </recommendedName>
</protein>
<dbReference type="AlphaFoldDB" id="E3MYM3"/>
<evidence type="ECO:0000313" key="7">
    <source>
        <dbReference type="Proteomes" id="UP000008281"/>
    </source>
</evidence>
<evidence type="ECO:0000256" key="1">
    <source>
        <dbReference type="ARBA" id="ARBA00004370"/>
    </source>
</evidence>